<keyword evidence="3" id="KW-1185">Reference proteome</keyword>
<gene>
    <name evidence="2" type="ORF">CB4_00034</name>
</gene>
<sequence>MMKKLATVPLALSILGTGLAGIANAAPMPNVHEHEASVAHVQHQEGFLTQKEASDIALKHCEGTVQKAELRHENGLDVYAIHTLDKYGKGHDFKVHARDGKLEEVAVQQQVKFLTQREATDIALKQCEGTIQTVNYDSGLGMYAIHILDKHGKGHDFKVHARDGKLEEVAVQQQVKFLTQREASDIVLKHCEGTVQKAELRHESGLDVYAVHVLDKHGKGHDFKIDAKTGGFCK</sequence>
<dbReference type="OrthoDB" id="9780101at2"/>
<dbReference type="InterPro" id="IPR025711">
    <property type="entry name" value="PepSY"/>
</dbReference>
<reference evidence="2 3" key="1">
    <citation type="submission" date="2015-12" db="EMBL/GenBank/DDBJ databases">
        <title>Genome sequence of Aneurinibacillus soli.</title>
        <authorList>
            <person name="Lee J.S."/>
            <person name="Lee K.C."/>
            <person name="Kim K.K."/>
            <person name="Lee B.W."/>
        </authorList>
    </citation>
    <scope>NUCLEOTIDE SEQUENCE [LARGE SCALE GENOMIC DNA]</scope>
    <source>
        <strain evidence="2 3">CB4</strain>
    </source>
</reference>
<dbReference type="Pfam" id="PF03413">
    <property type="entry name" value="PepSY"/>
    <property type="match status" value="2"/>
</dbReference>
<dbReference type="Proteomes" id="UP000217696">
    <property type="component" value="Chromosome"/>
</dbReference>
<evidence type="ECO:0000313" key="3">
    <source>
        <dbReference type="Proteomes" id="UP000217696"/>
    </source>
</evidence>
<dbReference type="EMBL" id="AP017312">
    <property type="protein sequence ID" value="BAU25974.1"/>
    <property type="molecule type" value="Genomic_DNA"/>
</dbReference>
<feature type="domain" description="PepSY" evidence="1">
    <location>
        <begin position="180"/>
        <end position="230"/>
    </location>
</feature>
<evidence type="ECO:0000313" key="2">
    <source>
        <dbReference type="EMBL" id="BAU25974.1"/>
    </source>
</evidence>
<dbReference type="KEGG" id="asoc:CB4_00034"/>
<proteinExistence type="predicted"/>
<dbReference type="AlphaFoldDB" id="A0A0U5B2S7"/>
<feature type="domain" description="PepSY" evidence="1">
    <location>
        <begin position="48"/>
        <end position="104"/>
    </location>
</feature>
<accession>A0A0U5B2S7</accession>
<organism evidence="2 3">
    <name type="scientific">Aneurinibacillus soli</name>
    <dbReference type="NCBI Taxonomy" id="1500254"/>
    <lineage>
        <taxon>Bacteria</taxon>
        <taxon>Bacillati</taxon>
        <taxon>Bacillota</taxon>
        <taxon>Bacilli</taxon>
        <taxon>Bacillales</taxon>
        <taxon>Paenibacillaceae</taxon>
        <taxon>Aneurinibacillus group</taxon>
        <taxon>Aneurinibacillus</taxon>
    </lineage>
</organism>
<dbReference type="Gene3D" id="3.10.450.40">
    <property type="match status" value="3"/>
</dbReference>
<protein>
    <submittedName>
        <fullName evidence="2">Peptidase propeptide and YPEB domain protein</fullName>
    </submittedName>
</protein>
<evidence type="ECO:0000259" key="1">
    <source>
        <dbReference type="Pfam" id="PF03413"/>
    </source>
</evidence>
<dbReference type="RefSeq" id="WP_096463065.1">
    <property type="nucleotide sequence ID" value="NZ_AP017312.1"/>
</dbReference>
<name>A0A0U5B2S7_9BACL</name>